<evidence type="ECO:0000313" key="1">
    <source>
        <dbReference type="EMBL" id="KRN24182.1"/>
    </source>
</evidence>
<keyword evidence="2" id="KW-1185">Reference proteome</keyword>
<dbReference type="STRING" id="1423730.FC75_GL001361"/>
<comment type="caution">
    <text evidence="1">The sequence shown here is derived from an EMBL/GenBank/DDBJ whole genome shotgun (WGS) entry which is preliminary data.</text>
</comment>
<dbReference type="EMBL" id="AYZJ01000024">
    <property type="protein sequence ID" value="KRN24182.1"/>
    <property type="molecule type" value="Genomic_DNA"/>
</dbReference>
<dbReference type="Proteomes" id="UP000050865">
    <property type="component" value="Unassembled WGS sequence"/>
</dbReference>
<organism evidence="1 2">
    <name type="scientific">Lacticaseibacillus camelliae DSM 22697 = JCM 13995</name>
    <dbReference type="NCBI Taxonomy" id="1423730"/>
    <lineage>
        <taxon>Bacteria</taxon>
        <taxon>Bacillati</taxon>
        <taxon>Bacillota</taxon>
        <taxon>Bacilli</taxon>
        <taxon>Lactobacillales</taxon>
        <taxon>Lactobacillaceae</taxon>
        <taxon>Lacticaseibacillus</taxon>
    </lineage>
</organism>
<sequence length="68" mass="8037">MVIKDIDVMFNPAYQVDVLKILTEARKSKPYSVIWPGRYENGTLYYSEQGYPDYKTYEVKNYDITCVI</sequence>
<name>A0A0R2F9A7_9LACO</name>
<evidence type="ECO:0008006" key="3">
    <source>
        <dbReference type="Google" id="ProtNLM"/>
    </source>
</evidence>
<accession>A0A0R2F9A7</accession>
<dbReference type="AlphaFoldDB" id="A0A0R2F9A7"/>
<dbReference type="PATRIC" id="fig|1423730.4.peg.1429"/>
<proteinExistence type="predicted"/>
<gene>
    <name evidence="1" type="ORF">FC75_GL001361</name>
</gene>
<evidence type="ECO:0000313" key="2">
    <source>
        <dbReference type="Proteomes" id="UP000050865"/>
    </source>
</evidence>
<reference evidence="1 2" key="1">
    <citation type="journal article" date="2015" name="Genome Announc.">
        <title>Expanding the biotechnology potential of lactobacilli through comparative genomics of 213 strains and associated genera.</title>
        <authorList>
            <person name="Sun Z."/>
            <person name="Harris H.M."/>
            <person name="McCann A."/>
            <person name="Guo C."/>
            <person name="Argimon S."/>
            <person name="Zhang W."/>
            <person name="Yang X."/>
            <person name="Jeffery I.B."/>
            <person name="Cooney J.C."/>
            <person name="Kagawa T.F."/>
            <person name="Liu W."/>
            <person name="Song Y."/>
            <person name="Salvetti E."/>
            <person name="Wrobel A."/>
            <person name="Rasinkangas P."/>
            <person name="Parkhill J."/>
            <person name="Rea M.C."/>
            <person name="O'Sullivan O."/>
            <person name="Ritari J."/>
            <person name="Douillard F.P."/>
            <person name="Paul Ross R."/>
            <person name="Yang R."/>
            <person name="Briner A.E."/>
            <person name="Felis G.E."/>
            <person name="de Vos W.M."/>
            <person name="Barrangou R."/>
            <person name="Klaenhammer T.R."/>
            <person name="Caufield P.W."/>
            <person name="Cui Y."/>
            <person name="Zhang H."/>
            <person name="O'Toole P.W."/>
        </authorList>
    </citation>
    <scope>NUCLEOTIDE SEQUENCE [LARGE SCALE GENOMIC DNA]</scope>
    <source>
        <strain evidence="1 2">DSM 22697</strain>
    </source>
</reference>
<protein>
    <recommendedName>
        <fullName evidence="3">BREX-3 system P-loop-containing protein BrxF</fullName>
    </recommendedName>
</protein>